<dbReference type="PANTHER" id="PTHR43280:SF2">
    <property type="entry name" value="HTH-TYPE TRANSCRIPTIONAL REGULATOR EXSA"/>
    <property type="match status" value="1"/>
</dbReference>
<reference evidence="6 7" key="1">
    <citation type="submission" date="2020-02" db="EMBL/GenBank/DDBJ databases">
        <title>Draft genome sequence of two Spirosoma agri KCTC 52727 and Spirosoma terrae KCTC 52035.</title>
        <authorList>
            <person name="Rojas J."/>
            <person name="Ambika Manirajan B."/>
            <person name="Ratering S."/>
            <person name="Suarez C."/>
            <person name="Schnell S."/>
        </authorList>
    </citation>
    <scope>NUCLEOTIDE SEQUENCE [LARGE SCALE GENOMIC DNA]</scope>
    <source>
        <strain evidence="6 7">KCTC 52727</strain>
    </source>
</reference>
<dbReference type="PROSITE" id="PS01124">
    <property type="entry name" value="HTH_ARAC_FAMILY_2"/>
    <property type="match status" value="1"/>
</dbReference>
<evidence type="ECO:0000259" key="5">
    <source>
        <dbReference type="PROSITE" id="PS01124"/>
    </source>
</evidence>
<dbReference type="GO" id="GO:0043565">
    <property type="term" value="F:sequence-specific DNA binding"/>
    <property type="evidence" value="ECO:0007669"/>
    <property type="project" value="InterPro"/>
</dbReference>
<comment type="caution">
    <text evidence="6">The sequence shown here is derived from an EMBL/GenBank/DDBJ whole genome shotgun (WGS) entry which is preliminary data.</text>
</comment>
<dbReference type="InterPro" id="IPR009057">
    <property type="entry name" value="Homeodomain-like_sf"/>
</dbReference>
<sequence>MNVYLDLSNLFNLFCIVQGLTTTALLFYRTESPANKWLAWLMAGLTLQVIDYFLTRSGVYWTHKWLYFLPLFYSWSFGPLLYTYVRARAGQAVSWPWWWYMPVLIQGLFYLILTIQPFDNKAWFWIHVHKPFTRYIDYYGASALLLYAIYRSRPFATDRWLRLLLNGLGIFYVIAVIEPLFNHAYLPDNWPKFYLTYQVLPLFVYALALIGLLYGRFGKTERLSSTLTQQPVTPHQRDQVLWAIQQQHLYKDPDLSLAALAKYIGESPNVVSRIINNGFNQSFNELINAYRIEEVKRRMAAGDADRVTILGIALEAGFASKTTFNRVFKETTGYTPKEYVKMSQITLRDDAAT</sequence>
<keyword evidence="4" id="KW-1133">Transmembrane helix</keyword>
<dbReference type="SMART" id="SM00342">
    <property type="entry name" value="HTH_ARAC"/>
    <property type="match status" value="1"/>
</dbReference>
<dbReference type="EMBL" id="JAAGNZ010000004">
    <property type="protein sequence ID" value="NEU70403.1"/>
    <property type="molecule type" value="Genomic_DNA"/>
</dbReference>
<dbReference type="AlphaFoldDB" id="A0A6M0IT89"/>
<dbReference type="GO" id="GO:0003700">
    <property type="term" value="F:DNA-binding transcription factor activity"/>
    <property type="evidence" value="ECO:0007669"/>
    <property type="project" value="InterPro"/>
</dbReference>
<feature type="transmembrane region" description="Helical" evidence="4">
    <location>
        <begin position="163"/>
        <end position="181"/>
    </location>
</feature>
<evidence type="ECO:0000256" key="1">
    <source>
        <dbReference type="ARBA" id="ARBA00023015"/>
    </source>
</evidence>
<protein>
    <submittedName>
        <fullName evidence="6">Helix-turn-helix transcriptional regulator</fullName>
    </submittedName>
</protein>
<gene>
    <name evidence="6" type="ORF">GK091_26265</name>
</gene>
<keyword evidence="4" id="KW-0472">Membrane</keyword>
<dbReference type="Gene3D" id="1.10.10.60">
    <property type="entry name" value="Homeodomain-like"/>
    <property type="match status" value="2"/>
</dbReference>
<feature type="transmembrane region" description="Helical" evidence="4">
    <location>
        <begin position="135"/>
        <end position="151"/>
    </location>
</feature>
<evidence type="ECO:0000313" key="7">
    <source>
        <dbReference type="Proteomes" id="UP000477386"/>
    </source>
</evidence>
<dbReference type="InterPro" id="IPR020449">
    <property type="entry name" value="Tscrpt_reg_AraC-type_HTH"/>
</dbReference>
<keyword evidence="4" id="KW-0812">Transmembrane</keyword>
<dbReference type="Pfam" id="PF12833">
    <property type="entry name" value="HTH_18"/>
    <property type="match status" value="1"/>
</dbReference>
<evidence type="ECO:0000313" key="6">
    <source>
        <dbReference type="EMBL" id="NEU70403.1"/>
    </source>
</evidence>
<keyword evidence="1" id="KW-0805">Transcription regulation</keyword>
<feature type="transmembrane region" description="Helical" evidence="4">
    <location>
        <begin position="97"/>
        <end position="115"/>
    </location>
</feature>
<feature type="domain" description="HTH araC/xylS-type" evidence="5">
    <location>
        <begin position="239"/>
        <end position="342"/>
    </location>
</feature>
<dbReference type="RefSeq" id="WP_164043710.1">
    <property type="nucleotide sequence ID" value="NZ_JAAGNZ010000004.1"/>
</dbReference>
<dbReference type="PROSITE" id="PS00041">
    <property type="entry name" value="HTH_ARAC_FAMILY_1"/>
    <property type="match status" value="1"/>
</dbReference>
<proteinExistence type="predicted"/>
<name>A0A6M0IT89_9BACT</name>
<evidence type="ECO:0000256" key="3">
    <source>
        <dbReference type="ARBA" id="ARBA00023163"/>
    </source>
</evidence>
<dbReference type="Proteomes" id="UP000477386">
    <property type="component" value="Unassembled WGS sequence"/>
</dbReference>
<keyword evidence="3" id="KW-0804">Transcription</keyword>
<organism evidence="6 7">
    <name type="scientific">Spirosoma agri</name>
    <dbReference type="NCBI Taxonomy" id="1987381"/>
    <lineage>
        <taxon>Bacteria</taxon>
        <taxon>Pseudomonadati</taxon>
        <taxon>Bacteroidota</taxon>
        <taxon>Cytophagia</taxon>
        <taxon>Cytophagales</taxon>
        <taxon>Cytophagaceae</taxon>
        <taxon>Spirosoma</taxon>
    </lineage>
</organism>
<keyword evidence="2" id="KW-0238">DNA-binding</keyword>
<feature type="transmembrane region" description="Helical" evidence="4">
    <location>
        <begin position="66"/>
        <end position="85"/>
    </location>
</feature>
<keyword evidence="7" id="KW-1185">Reference proteome</keyword>
<dbReference type="InterPro" id="IPR018062">
    <property type="entry name" value="HTH_AraC-typ_CS"/>
</dbReference>
<feature type="transmembrane region" description="Helical" evidence="4">
    <location>
        <begin position="37"/>
        <end position="54"/>
    </location>
</feature>
<dbReference type="SUPFAM" id="SSF46689">
    <property type="entry name" value="Homeodomain-like"/>
    <property type="match status" value="1"/>
</dbReference>
<feature type="transmembrane region" description="Helical" evidence="4">
    <location>
        <begin position="193"/>
        <end position="214"/>
    </location>
</feature>
<evidence type="ECO:0000256" key="4">
    <source>
        <dbReference type="SAM" id="Phobius"/>
    </source>
</evidence>
<dbReference type="PRINTS" id="PR00032">
    <property type="entry name" value="HTHARAC"/>
</dbReference>
<evidence type="ECO:0000256" key="2">
    <source>
        <dbReference type="ARBA" id="ARBA00023125"/>
    </source>
</evidence>
<accession>A0A6M0IT89</accession>
<dbReference type="PANTHER" id="PTHR43280">
    <property type="entry name" value="ARAC-FAMILY TRANSCRIPTIONAL REGULATOR"/>
    <property type="match status" value="1"/>
</dbReference>
<feature type="transmembrane region" description="Helical" evidence="4">
    <location>
        <begin position="6"/>
        <end position="28"/>
    </location>
</feature>
<dbReference type="InterPro" id="IPR018060">
    <property type="entry name" value="HTH_AraC"/>
</dbReference>